<evidence type="ECO:0008006" key="5">
    <source>
        <dbReference type="Google" id="ProtNLM"/>
    </source>
</evidence>
<sequence length="251" mass="28698">MGLTEDFVGVSTWCHQQSKSSDPNITGNKNSEIHMTEIKDVNAAVSVLLKHNTIPDPAQDPFGYLWIANCILYSVIVAFYISKNWKKGDGNGERTGKPKRGSKAKEEFEAQAREIRGKLSKAKAEIERLKSNKKITKKGKKNRLELLRECKTLSVAILVAYMEKQKSRLRKVKRGYWRRKKQEDARRMNAQFELDPEGRVIDDHSEVAKPKYVHGQEDNESQRNVFSDAEEATTFWRTLWEAQGAGNVKAE</sequence>
<reference evidence="3" key="1">
    <citation type="journal article" date="2023" name="G3 (Bethesda)">
        <title>Whole genome assembly and annotation of the endangered Caribbean coral Acropora cervicornis.</title>
        <authorList>
            <person name="Selwyn J.D."/>
            <person name="Vollmer S.V."/>
        </authorList>
    </citation>
    <scope>NUCLEOTIDE SEQUENCE</scope>
    <source>
        <strain evidence="3">K2</strain>
    </source>
</reference>
<name>A0AAD9UQV4_ACRCE</name>
<evidence type="ECO:0000313" key="3">
    <source>
        <dbReference type="EMBL" id="KAK2546631.1"/>
    </source>
</evidence>
<dbReference type="AlphaFoldDB" id="A0AAD9UQV4"/>
<keyword evidence="2" id="KW-0472">Membrane</keyword>
<evidence type="ECO:0000256" key="2">
    <source>
        <dbReference type="SAM" id="Phobius"/>
    </source>
</evidence>
<accession>A0AAD9UQV4</accession>
<dbReference type="Proteomes" id="UP001249851">
    <property type="component" value="Unassembled WGS sequence"/>
</dbReference>
<keyword evidence="2" id="KW-1133">Transmembrane helix</keyword>
<proteinExistence type="predicted"/>
<feature type="transmembrane region" description="Helical" evidence="2">
    <location>
        <begin position="62"/>
        <end position="81"/>
    </location>
</feature>
<organism evidence="3 4">
    <name type="scientific">Acropora cervicornis</name>
    <name type="common">Staghorn coral</name>
    <dbReference type="NCBI Taxonomy" id="6130"/>
    <lineage>
        <taxon>Eukaryota</taxon>
        <taxon>Metazoa</taxon>
        <taxon>Cnidaria</taxon>
        <taxon>Anthozoa</taxon>
        <taxon>Hexacorallia</taxon>
        <taxon>Scleractinia</taxon>
        <taxon>Astrocoeniina</taxon>
        <taxon>Acroporidae</taxon>
        <taxon>Acropora</taxon>
    </lineage>
</organism>
<protein>
    <recommendedName>
        <fullName evidence="5">Transmembrane protein</fullName>
    </recommendedName>
</protein>
<feature type="coiled-coil region" evidence="1">
    <location>
        <begin position="105"/>
        <end position="139"/>
    </location>
</feature>
<reference evidence="3" key="2">
    <citation type="journal article" date="2023" name="Science">
        <title>Genomic signatures of disease resistance in endangered staghorn corals.</title>
        <authorList>
            <person name="Vollmer S.V."/>
            <person name="Selwyn J.D."/>
            <person name="Despard B.A."/>
            <person name="Roesel C.L."/>
        </authorList>
    </citation>
    <scope>NUCLEOTIDE SEQUENCE</scope>
    <source>
        <strain evidence="3">K2</strain>
    </source>
</reference>
<keyword evidence="1" id="KW-0175">Coiled coil</keyword>
<comment type="caution">
    <text evidence="3">The sequence shown here is derived from an EMBL/GenBank/DDBJ whole genome shotgun (WGS) entry which is preliminary data.</text>
</comment>
<dbReference type="EMBL" id="JARQWQ010000374">
    <property type="protein sequence ID" value="KAK2546631.1"/>
    <property type="molecule type" value="Genomic_DNA"/>
</dbReference>
<evidence type="ECO:0000256" key="1">
    <source>
        <dbReference type="SAM" id="Coils"/>
    </source>
</evidence>
<gene>
    <name evidence="3" type="ORF">P5673_033762</name>
</gene>
<keyword evidence="4" id="KW-1185">Reference proteome</keyword>
<evidence type="ECO:0000313" key="4">
    <source>
        <dbReference type="Proteomes" id="UP001249851"/>
    </source>
</evidence>
<keyword evidence="2" id="KW-0812">Transmembrane</keyword>